<gene>
    <name evidence="2" type="ORF">DPM35_28675</name>
</gene>
<dbReference type="InterPro" id="IPR041698">
    <property type="entry name" value="Methyltransf_25"/>
</dbReference>
<dbReference type="InterPro" id="IPR029063">
    <property type="entry name" value="SAM-dependent_MTases_sf"/>
</dbReference>
<comment type="caution">
    <text evidence="2">The sequence shown here is derived from an EMBL/GenBank/DDBJ whole genome shotgun (WGS) entry which is preliminary data.</text>
</comment>
<sequence>MSPYNLLPRFKAQYDANNQEFSIAGVVRPQAIDELGPSLALLRDAIGRVRGVLYVNVRRLTQMNNAAFHAFSRIMIDACRARPDLKFVVITSSVVGWTSRKFGRLSGIEPNITVKQYDSEFYPGQGFLEEGGFVPILRTQTKMTWRHERTILPRHGMRPGIVMADICCGIGDFVVLVQKEFQPSRIVALDHSISSLDYARRVMREFDIRGIEYTYGDASEMLLDEAQFDLVTCRHSLQIFNRPELILKELYRICKPGGRVYITNEKNSHCLGEPRAESIRWTYNEVAKLFAHFEMDVELGPKSRRYLIEAGFEDIRVETFMVTNLDGDPQDFADVIVAWADVYAGDMATRRGDGPEFIARFRQGFQDHIFAALHPKGYAGWPIWVASGRRPQ</sequence>
<dbReference type="Gene3D" id="3.40.50.150">
    <property type="entry name" value="Vaccinia Virus protein VP39"/>
    <property type="match status" value="1"/>
</dbReference>
<dbReference type="Pfam" id="PF13649">
    <property type="entry name" value="Methyltransf_25"/>
    <property type="match status" value="1"/>
</dbReference>
<keyword evidence="2" id="KW-0808">Transferase</keyword>
<reference evidence="3" key="1">
    <citation type="submission" date="2018-06" db="EMBL/GenBank/DDBJ databases">
        <authorList>
            <person name="Helene L.C."/>
            <person name="Dall'Agnol R."/>
            <person name="Delamuta J.R."/>
            <person name="Hungria M."/>
        </authorList>
    </citation>
    <scope>NUCLEOTIDE SEQUENCE [LARGE SCALE GENOMIC DNA]</scope>
    <source>
        <strain evidence="3">CNPSo 3140</strain>
    </source>
</reference>
<dbReference type="PANTHER" id="PTHR43591">
    <property type="entry name" value="METHYLTRANSFERASE"/>
    <property type="match status" value="1"/>
</dbReference>
<feature type="domain" description="Methyltransferase" evidence="1">
    <location>
        <begin position="165"/>
        <end position="258"/>
    </location>
</feature>
<proteinExistence type="predicted"/>
<dbReference type="GO" id="GO:0032259">
    <property type="term" value="P:methylation"/>
    <property type="evidence" value="ECO:0007669"/>
    <property type="project" value="UniProtKB-KW"/>
</dbReference>
<dbReference type="Proteomes" id="UP000251956">
    <property type="component" value="Unassembled WGS sequence"/>
</dbReference>
<evidence type="ECO:0000259" key="1">
    <source>
        <dbReference type="Pfam" id="PF13649"/>
    </source>
</evidence>
<dbReference type="AlphaFoldDB" id="A0A330GIY5"/>
<dbReference type="RefSeq" id="WP_112130697.1">
    <property type="nucleotide sequence ID" value="NZ_QMBQ01000011.1"/>
</dbReference>
<protein>
    <submittedName>
        <fullName evidence="2">SAM-dependent methyltransferase</fullName>
    </submittedName>
</protein>
<evidence type="ECO:0000313" key="2">
    <source>
        <dbReference type="EMBL" id="RAZ72333.1"/>
    </source>
</evidence>
<keyword evidence="2" id="KW-0489">Methyltransferase</keyword>
<dbReference type="PANTHER" id="PTHR43591:SF24">
    <property type="entry name" value="2-METHOXY-6-POLYPRENYL-1,4-BENZOQUINOL METHYLASE, MITOCHONDRIAL"/>
    <property type="match status" value="1"/>
</dbReference>
<dbReference type="CDD" id="cd02440">
    <property type="entry name" value="AdoMet_MTases"/>
    <property type="match status" value="1"/>
</dbReference>
<dbReference type="GO" id="GO:0008168">
    <property type="term" value="F:methyltransferase activity"/>
    <property type="evidence" value="ECO:0007669"/>
    <property type="project" value="UniProtKB-KW"/>
</dbReference>
<dbReference type="OrthoDB" id="8153637at2"/>
<name>A0A330GIY5_9HYPH</name>
<organism evidence="2 3">
    <name type="scientific">Mesorhizobium atlanticum</name>
    <dbReference type="NCBI Taxonomy" id="2233532"/>
    <lineage>
        <taxon>Bacteria</taxon>
        <taxon>Pseudomonadati</taxon>
        <taxon>Pseudomonadota</taxon>
        <taxon>Alphaproteobacteria</taxon>
        <taxon>Hyphomicrobiales</taxon>
        <taxon>Phyllobacteriaceae</taxon>
        <taxon>Mesorhizobium</taxon>
    </lineage>
</organism>
<accession>A0A330GIY5</accession>
<reference evidence="2 3" key="2">
    <citation type="submission" date="2018-07" db="EMBL/GenBank/DDBJ databases">
        <title>Diversity of Mesorhizobium strains in Brazil.</title>
        <authorList>
            <person name="Helene L.C.F."/>
            <person name="Dall'Agnol R."/>
            <person name="Delamuta J.R.M."/>
            <person name="Hungria M."/>
        </authorList>
    </citation>
    <scope>NUCLEOTIDE SEQUENCE [LARGE SCALE GENOMIC DNA]</scope>
    <source>
        <strain evidence="2 3">CNPSo 3140</strain>
    </source>
</reference>
<dbReference type="EMBL" id="QMBQ01000011">
    <property type="protein sequence ID" value="RAZ72333.1"/>
    <property type="molecule type" value="Genomic_DNA"/>
</dbReference>
<dbReference type="SUPFAM" id="SSF53335">
    <property type="entry name" value="S-adenosyl-L-methionine-dependent methyltransferases"/>
    <property type="match status" value="1"/>
</dbReference>
<keyword evidence="3" id="KW-1185">Reference proteome</keyword>
<evidence type="ECO:0000313" key="3">
    <source>
        <dbReference type="Proteomes" id="UP000251956"/>
    </source>
</evidence>